<evidence type="ECO:0000313" key="1">
    <source>
        <dbReference type="EMBL" id="CAA9352378.1"/>
    </source>
</evidence>
<gene>
    <name evidence="1" type="ORF">AVDCRST_MAG72-1511</name>
</gene>
<protein>
    <submittedName>
        <fullName evidence="1">Uncharacterized protein</fullName>
    </submittedName>
</protein>
<dbReference type="EMBL" id="CADCUJ010000066">
    <property type="protein sequence ID" value="CAA9352378.1"/>
    <property type="molecule type" value="Genomic_DNA"/>
</dbReference>
<accession>A0A6J4M7Y4</accession>
<organism evidence="1">
    <name type="scientific">uncultured Nocardioidaceae bacterium</name>
    <dbReference type="NCBI Taxonomy" id="253824"/>
    <lineage>
        <taxon>Bacteria</taxon>
        <taxon>Bacillati</taxon>
        <taxon>Actinomycetota</taxon>
        <taxon>Actinomycetes</taxon>
        <taxon>Propionibacteriales</taxon>
        <taxon>Nocardioidaceae</taxon>
        <taxon>environmental samples</taxon>
    </lineage>
</organism>
<dbReference type="AlphaFoldDB" id="A0A6J4M7Y4"/>
<reference evidence="1" key="1">
    <citation type="submission" date="2020-02" db="EMBL/GenBank/DDBJ databases">
        <authorList>
            <person name="Meier V. D."/>
        </authorList>
    </citation>
    <scope>NUCLEOTIDE SEQUENCE</scope>
    <source>
        <strain evidence="1">AVDCRST_MAG72</strain>
    </source>
</reference>
<sequence>MPSTTPTVIMPSWAADRPPKVCRKSTAWPRLPVITESLTSSRLFTPASLSRNSTLFAEMKDRAAVTAFLLRPVAR</sequence>
<name>A0A6J4M7Y4_9ACTN</name>
<proteinExistence type="predicted"/>